<dbReference type="AlphaFoldDB" id="A0A2T9Z6D0"/>
<evidence type="ECO:0000313" key="8">
    <source>
        <dbReference type="Proteomes" id="UP000245609"/>
    </source>
</evidence>
<dbReference type="OrthoDB" id="532500at2759"/>
<dbReference type="STRING" id="133381.A0A2T9Z6D0"/>
<dbReference type="PANTHER" id="PTHR14440">
    <property type="entry name" value="DNA-DIRECTED RNA POLYMERASE I SUBUNIT RPA49"/>
    <property type="match status" value="1"/>
</dbReference>
<dbReference type="GO" id="GO:0006351">
    <property type="term" value="P:DNA-templated transcription"/>
    <property type="evidence" value="ECO:0007669"/>
    <property type="project" value="InterPro"/>
</dbReference>
<evidence type="ECO:0000256" key="5">
    <source>
        <dbReference type="ARBA" id="ARBA00023242"/>
    </source>
</evidence>
<gene>
    <name evidence="7" type="ORF">BB560_005401</name>
</gene>
<evidence type="ECO:0000256" key="6">
    <source>
        <dbReference type="SAM" id="MobiDB-lite"/>
    </source>
</evidence>
<keyword evidence="3" id="KW-0240">DNA-directed RNA polymerase</keyword>
<evidence type="ECO:0000256" key="3">
    <source>
        <dbReference type="ARBA" id="ARBA00022478"/>
    </source>
</evidence>
<dbReference type="Pfam" id="PF06870">
    <property type="entry name" value="RNA_pol_I_A49"/>
    <property type="match status" value="1"/>
</dbReference>
<comment type="caution">
    <text evidence="7">The sequence shown here is derived from an EMBL/GenBank/DDBJ whole genome shotgun (WGS) entry which is preliminary data.</text>
</comment>
<accession>A0A2T9Z6D0</accession>
<dbReference type="Proteomes" id="UP000245609">
    <property type="component" value="Unassembled WGS sequence"/>
</dbReference>
<name>A0A2T9Z6D0_9FUNG</name>
<feature type="compositionally biased region" description="Low complexity" evidence="6">
    <location>
        <begin position="11"/>
        <end position="21"/>
    </location>
</feature>
<organism evidence="7 8">
    <name type="scientific">Smittium megazygosporum</name>
    <dbReference type="NCBI Taxonomy" id="133381"/>
    <lineage>
        <taxon>Eukaryota</taxon>
        <taxon>Fungi</taxon>
        <taxon>Fungi incertae sedis</taxon>
        <taxon>Zoopagomycota</taxon>
        <taxon>Kickxellomycotina</taxon>
        <taxon>Harpellomycetes</taxon>
        <taxon>Harpellales</taxon>
        <taxon>Legeriomycetaceae</taxon>
        <taxon>Smittium</taxon>
    </lineage>
</organism>
<dbReference type="EMBL" id="MBFS01002179">
    <property type="protein sequence ID" value="PVV00097.1"/>
    <property type="molecule type" value="Genomic_DNA"/>
</dbReference>
<keyword evidence="4" id="KW-0804">Transcription</keyword>
<dbReference type="GO" id="GO:0003677">
    <property type="term" value="F:DNA binding"/>
    <property type="evidence" value="ECO:0007669"/>
    <property type="project" value="InterPro"/>
</dbReference>
<proteinExistence type="inferred from homology"/>
<reference evidence="7 8" key="1">
    <citation type="journal article" date="2018" name="MBio">
        <title>Comparative Genomics Reveals the Core Gene Toolbox for the Fungus-Insect Symbiosis.</title>
        <authorList>
            <person name="Wang Y."/>
            <person name="Stata M."/>
            <person name="Wang W."/>
            <person name="Stajich J.E."/>
            <person name="White M.M."/>
            <person name="Moncalvo J.M."/>
        </authorList>
    </citation>
    <scope>NUCLEOTIDE SEQUENCE [LARGE SCALE GENOMIC DNA]</scope>
    <source>
        <strain evidence="7 8">SC-DP-2</strain>
    </source>
</reference>
<dbReference type="InterPro" id="IPR009668">
    <property type="entry name" value="RNA_pol-assoc_fac_A49-like"/>
</dbReference>
<feature type="region of interest" description="Disordered" evidence="6">
    <location>
        <begin position="1"/>
        <end position="33"/>
    </location>
</feature>
<feature type="region of interest" description="Disordered" evidence="6">
    <location>
        <begin position="402"/>
        <end position="444"/>
    </location>
</feature>
<evidence type="ECO:0000256" key="2">
    <source>
        <dbReference type="ARBA" id="ARBA00009430"/>
    </source>
</evidence>
<keyword evidence="5" id="KW-0539">Nucleus</keyword>
<evidence type="ECO:0008006" key="9">
    <source>
        <dbReference type="Google" id="ProtNLM"/>
    </source>
</evidence>
<feature type="compositionally biased region" description="Polar residues" evidence="6">
    <location>
        <begin position="407"/>
        <end position="421"/>
    </location>
</feature>
<dbReference type="GO" id="GO:0000428">
    <property type="term" value="C:DNA-directed RNA polymerase complex"/>
    <property type="evidence" value="ECO:0007669"/>
    <property type="project" value="UniProtKB-KW"/>
</dbReference>
<protein>
    <recommendedName>
        <fullName evidence="9">RNA polymerase I associated factor, A49-like protein</fullName>
    </recommendedName>
</protein>
<sequence length="473" mass="52882">MQKQKRKFDSSQKGSSVDKSSTNPNSNLVNVKLQGNQGAGPFLATFSGPKPPATGFSVLSDFDPRNPKFQAHSQTDKMTFVGKNYEEQSINDKNVQYLVGVYDKEKKSVVFKKAPVLFFNASVTALDEEEAEDTLVMKEKTLQAREDLGLTFGSKKRKSQIRADTRNKIDVALMGASENSIKSSIESKTKNMPTFDELKKENNESSPVPAHNLEETDVNKAYDMKDVSPLGILIQSAKLLPDDYISDTTTINETLKVRSIFVSTKLANLKSSSAPTAETDANSQVSMKKGKLSKNDFKIKSRLCYLSVLLRFYELRDNNIRSFKNLREKFAGLSDTSINYLLDTFTEPKILSGGRKGCYIAVLMLSLNNWELEPEIYAKDLGLQMRQAQNYLKTVGCRFDDKKSRKNTQGARDNSGSSSLIEQYDMPNPANMDSSTQKRQSKPKAYLAAPLKFPSIHINHHPPGFYKMPTYGG</sequence>
<dbReference type="GO" id="GO:0005730">
    <property type="term" value="C:nucleolus"/>
    <property type="evidence" value="ECO:0007669"/>
    <property type="project" value="UniProtKB-SubCell"/>
</dbReference>
<feature type="compositionally biased region" description="Polar residues" evidence="6">
    <location>
        <begin position="22"/>
        <end position="33"/>
    </location>
</feature>
<evidence type="ECO:0000256" key="4">
    <source>
        <dbReference type="ARBA" id="ARBA00023163"/>
    </source>
</evidence>
<comment type="subcellular location">
    <subcellularLocation>
        <location evidence="1">Nucleus</location>
        <location evidence="1">Nucleolus</location>
    </subcellularLocation>
</comment>
<feature type="non-terminal residue" evidence="7">
    <location>
        <position position="473"/>
    </location>
</feature>
<keyword evidence="8" id="KW-1185">Reference proteome</keyword>
<evidence type="ECO:0000256" key="1">
    <source>
        <dbReference type="ARBA" id="ARBA00004604"/>
    </source>
</evidence>
<comment type="similarity">
    <text evidence="2">Belongs to the eukaryotic RPA49/POLR1E RNA polymerase subunit family.</text>
</comment>
<evidence type="ECO:0000313" key="7">
    <source>
        <dbReference type="EMBL" id="PVV00097.1"/>
    </source>
</evidence>